<evidence type="ECO:0000256" key="1">
    <source>
        <dbReference type="SAM" id="MobiDB-lite"/>
    </source>
</evidence>
<keyword evidence="2" id="KW-0812">Transmembrane</keyword>
<reference evidence="3 4" key="1">
    <citation type="submission" date="2019-09" db="EMBL/GenBank/DDBJ databases">
        <title>Bird 10,000 Genomes (B10K) Project - Family phase.</title>
        <authorList>
            <person name="Zhang G."/>
        </authorList>
    </citation>
    <scope>NUCLEOTIDE SEQUENCE [LARGE SCALE GENOMIC DNA]</scope>
    <source>
        <strain evidence="3">B10K-LSUMZ-23963</strain>
        <tissue evidence="3">Muscle</tissue>
    </source>
</reference>
<dbReference type="Proteomes" id="UP000543287">
    <property type="component" value="Unassembled WGS sequence"/>
</dbReference>
<accession>A0A7K9B3L4</accession>
<feature type="non-terminal residue" evidence="3">
    <location>
        <position position="281"/>
    </location>
</feature>
<dbReference type="EMBL" id="VWZH01000146">
    <property type="protein sequence ID" value="NXG34773.1"/>
    <property type="molecule type" value="Genomic_DNA"/>
</dbReference>
<feature type="transmembrane region" description="Helical" evidence="2">
    <location>
        <begin position="75"/>
        <end position="98"/>
    </location>
</feature>
<feature type="compositionally biased region" description="Low complexity" evidence="1">
    <location>
        <begin position="182"/>
        <end position="200"/>
    </location>
</feature>
<dbReference type="PANTHER" id="PTHR15384">
    <property type="entry name" value="PROTEIN EVI2B"/>
    <property type="match status" value="1"/>
</dbReference>
<evidence type="ECO:0000313" key="4">
    <source>
        <dbReference type="Proteomes" id="UP000543287"/>
    </source>
</evidence>
<keyword evidence="2" id="KW-0472">Membrane</keyword>
<comment type="caution">
    <text evidence="3">The sequence shown here is derived from an EMBL/GenBank/DDBJ whole genome shotgun (WGS) entry which is preliminary data.</text>
</comment>
<sequence length="281" mass="29764">MASKQVTLVLFCGEIWRSLSTGIPPNVSVNEGEAYASTRSPVEDKVPTYQPQTTVPSLHTPQILETPGEATDGSWIAALLIGTILTSMIIAIAVILLWKCCRKPRLVDTNWAGRSPFADGDTPDVLLEPDQANKRLSILSMLPWKFRQDAHVQGDSCAPEKPPNCTTDNKDGQPPAAGADCSAAGVTSASVSSTEASPAPGSEGASCARDPPPHPAPAAESPDLPPPPDWLREPPESHGPGLGEHQESPSETREPFPPPPELAALEIHESLPQPPPPEHPP</sequence>
<organism evidence="3 4">
    <name type="scientific">Dromaius novaehollandiae</name>
    <name type="common">Emu</name>
    <dbReference type="NCBI Taxonomy" id="8790"/>
    <lineage>
        <taxon>Eukaryota</taxon>
        <taxon>Metazoa</taxon>
        <taxon>Chordata</taxon>
        <taxon>Craniata</taxon>
        <taxon>Vertebrata</taxon>
        <taxon>Euteleostomi</taxon>
        <taxon>Archelosauria</taxon>
        <taxon>Archosauria</taxon>
        <taxon>Dinosauria</taxon>
        <taxon>Saurischia</taxon>
        <taxon>Theropoda</taxon>
        <taxon>Coelurosauria</taxon>
        <taxon>Aves</taxon>
        <taxon>Palaeognathae</taxon>
        <taxon>Casuariiformes</taxon>
        <taxon>Dromaiidae</taxon>
        <taxon>Dromaius</taxon>
    </lineage>
</organism>
<dbReference type="GO" id="GO:0045660">
    <property type="term" value="P:positive regulation of neutrophil differentiation"/>
    <property type="evidence" value="ECO:0007669"/>
    <property type="project" value="TreeGrafter"/>
</dbReference>
<name>A0A7K9B3L4_DRONO</name>
<dbReference type="AlphaFoldDB" id="A0A7K9B3L4"/>
<evidence type="ECO:0000313" key="3">
    <source>
        <dbReference type="EMBL" id="NXG34773.1"/>
    </source>
</evidence>
<gene>
    <name evidence="3" type="primary">Evi2b</name>
    <name evidence="3" type="ORF">DRONOV_R15155</name>
</gene>
<feature type="region of interest" description="Disordered" evidence="1">
    <location>
        <begin position="153"/>
        <end position="281"/>
    </location>
</feature>
<dbReference type="InterPro" id="IPR033239">
    <property type="entry name" value="EVI2B"/>
</dbReference>
<protein>
    <submittedName>
        <fullName evidence="3">EVI2B protein</fullName>
    </submittedName>
</protein>
<feature type="compositionally biased region" description="Basic and acidic residues" evidence="1">
    <location>
        <begin position="244"/>
        <end position="254"/>
    </location>
</feature>
<feature type="compositionally biased region" description="Pro residues" evidence="1">
    <location>
        <begin position="272"/>
        <end position="281"/>
    </location>
</feature>
<feature type="non-terminal residue" evidence="3">
    <location>
        <position position="1"/>
    </location>
</feature>
<evidence type="ECO:0000256" key="2">
    <source>
        <dbReference type="SAM" id="Phobius"/>
    </source>
</evidence>
<keyword evidence="2" id="KW-1133">Transmembrane helix</keyword>
<dbReference type="PANTHER" id="PTHR15384:SF0">
    <property type="entry name" value="PROTEIN EVI2B"/>
    <property type="match status" value="1"/>
</dbReference>
<proteinExistence type="predicted"/>
<dbReference type="GO" id="GO:2000035">
    <property type="term" value="P:regulation of stem cell division"/>
    <property type="evidence" value="ECO:0007669"/>
    <property type="project" value="TreeGrafter"/>
</dbReference>